<dbReference type="InterPro" id="IPR040026">
    <property type="entry name" value="FliD"/>
</dbReference>
<evidence type="ECO:0000256" key="1">
    <source>
        <dbReference type="ARBA" id="ARBA00009764"/>
    </source>
</evidence>
<sequence length="493" mass="52158">MVNRISGAGSSGLDIEAVVTKLMKAEQAPLDKLNKSKQLIEWTRDSYKEVSTKLVDFRNNKLFSYNTMSAMSAKKTTVTGDTNAFTATALSSDASGSFTVKVNQLATGGALVSGTGIGATTATTTLADIGITNASTIQINGQSISFNSTDTISSFVSKINKNSSANVVAVFDSTSGKLSLTSKTTGLASSVTVSNDLKTAFKLDTLKPGTNAKLTVNGLDIEQDSNSYTLNDVKLTFNAVSTSVDGSTVTVSSDTDAIVNTIKSFISDYNNVLSLVNNKLDEARYSSYGPLTSDEKSAMTDGQITAWEAKAKSGLIRRDSTLTSLVSNLRLSAISSVNVPSGSTTSSMNITEIGITTGTWSEGGKLYLDETKLRKAIEANPDQVVALFTGKDSSVTSTSNPITANNGVFNRMYSVLKTGLDGLAEKAGTSKYSVELDQTLDNNSTLGSQVRGIDDRIATMQDRLNRLETAYYAKFTAMESAISKLNSQASNFS</sequence>
<dbReference type="InterPro" id="IPR003481">
    <property type="entry name" value="FliD_N"/>
</dbReference>
<dbReference type="PANTHER" id="PTHR30288">
    <property type="entry name" value="FLAGELLAR CAP/ASSEMBLY PROTEIN FLID"/>
    <property type="match status" value="1"/>
</dbReference>
<keyword evidence="3" id="KW-0175">Coiled coil</keyword>
<keyword evidence="9" id="KW-1185">Reference proteome</keyword>
<evidence type="ECO:0000256" key="5">
    <source>
        <dbReference type="RuleBase" id="RU362066"/>
    </source>
</evidence>
<gene>
    <name evidence="8" type="primary">fliD</name>
    <name evidence="8" type="ORF">GON05_07410</name>
</gene>
<evidence type="ECO:0000256" key="4">
    <source>
        <dbReference type="ARBA" id="ARBA00023143"/>
    </source>
</evidence>
<comment type="similarity">
    <text evidence="1 5">Belongs to the FliD family.</text>
</comment>
<organism evidence="8 9">
    <name type="scientific">Paenibacillus anseongense</name>
    <dbReference type="NCBI Taxonomy" id="2682845"/>
    <lineage>
        <taxon>Bacteria</taxon>
        <taxon>Bacillati</taxon>
        <taxon>Bacillota</taxon>
        <taxon>Bacilli</taxon>
        <taxon>Bacillales</taxon>
        <taxon>Paenibacillaceae</taxon>
        <taxon>Paenibacillus</taxon>
    </lineage>
</organism>
<dbReference type="Pfam" id="PF07195">
    <property type="entry name" value="FliD_C"/>
    <property type="match status" value="1"/>
</dbReference>
<dbReference type="EMBL" id="WSEM01000007">
    <property type="protein sequence ID" value="MVQ34478.1"/>
    <property type="molecule type" value="Genomic_DNA"/>
</dbReference>
<comment type="function">
    <text evidence="5">Required for morphogenesis and for the elongation of the flagellar filament by facilitating polymerization of the flagellin monomers at the tip of growing filament. Forms a capping structure, which prevents flagellin subunits (transported through the central channel of the flagellum) from leaking out without polymerization at the distal end.</text>
</comment>
<comment type="subunit">
    <text evidence="2 5">Homopentamer.</text>
</comment>
<accession>A0ABW9U502</accession>
<name>A0ABW9U502_9BACL</name>
<keyword evidence="8" id="KW-0282">Flagellum</keyword>
<evidence type="ECO:0000259" key="6">
    <source>
        <dbReference type="Pfam" id="PF02465"/>
    </source>
</evidence>
<keyword evidence="4 5" id="KW-0975">Bacterial flagellum</keyword>
<comment type="caution">
    <text evidence="8">The sequence shown here is derived from an EMBL/GenBank/DDBJ whole genome shotgun (WGS) entry which is preliminary data.</text>
</comment>
<keyword evidence="5" id="KW-0964">Secreted</keyword>
<evidence type="ECO:0000313" key="8">
    <source>
        <dbReference type="EMBL" id="MVQ34478.1"/>
    </source>
</evidence>
<dbReference type="InterPro" id="IPR010809">
    <property type="entry name" value="FliD_C"/>
</dbReference>
<protein>
    <recommendedName>
        <fullName evidence="5">Flagellar hook-associated protein 2</fullName>
        <shortName evidence="5">HAP2</shortName>
    </recommendedName>
    <alternativeName>
        <fullName evidence="5">Flagellar cap protein</fullName>
    </alternativeName>
</protein>
<dbReference type="RefSeq" id="WP_157318525.1">
    <property type="nucleotide sequence ID" value="NZ_WSEM01000007.1"/>
</dbReference>
<keyword evidence="8" id="KW-0966">Cell projection</keyword>
<dbReference type="PANTHER" id="PTHR30288:SF0">
    <property type="entry name" value="FLAGELLAR HOOK-ASSOCIATED PROTEIN 2"/>
    <property type="match status" value="1"/>
</dbReference>
<evidence type="ECO:0000313" key="9">
    <source>
        <dbReference type="Proteomes" id="UP000467637"/>
    </source>
</evidence>
<evidence type="ECO:0000256" key="3">
    <source>
        <dbReference type="ARBA" id="ARBA00023054"/>
    </source>
</evidence>
<proteinExistence type="inferred from homology"/>
<comment type="subcellular location">
    <subcellularLocation>
        <location evidence="5">Secreted</location>
    </subcellularLocation>
    <subcellularLocation>
        <location evidence="5">Bacterial flagellum</location>
    </subcellularLocation>
</comment>
<evidence type="ECO:0000256" key="2">
    <source>
        <dbReference type="ARBA" id="ARBA00011255"/>
    </source>
</evidence>
<dbReference type="Proteomes" id="UP000467637">
    <property type="component" value="Unassembled WGS sequence"/>
</dbReference>
<keyword evidence="8" id="KW-0969">Cilium</keyword>
<evidence type="ECO:0000259" key="7">
    <source>
        <dbReference type="Pfam" id="PF07195"/>
    </source>
</evidence>
<dbReference type="Pfam" id="PF02465">
    <property type="entry name" value="FliD_N"/>
    <property type="match status" value="1"/>
</dbReference>
<reference evidence="8 9" key="1">
    <citation type="submission" date="2019-12" db="EMBL/GenBank/DDBJ databases">
        <authorList>
            <person name="Huq M.A."/>
        </authorList>
    </citation>
    <scope>NUCLEOTIDE SEQUENCE [LARGE SCALE GENOMIC DNA]</scope>
    <source>
        <strain evidence="8 9">MAH-34</strain>
    </source>
</reference>
<feature type="domain" description="Flagellar hook-associated protein 2 C-terminal" evidence="7">
    <location>
        <begin position="209"/>
        <end position="487"/>
    </location>
</feature>
<feature type="domain" description="Flagellar hook-associated protein 2 N-terminal" evidence="6">
    <location>
        <begin position="11"/>
        <end position="107"/>
    </location>
</feature>